<dbReference type="Pfam" id="PF00733">
    <property type="entry name" value="Asn_synthase"/>
    <property type="match status" value="1"/>
</dbReference>
<dbReference type="InterPro" id="IPR001962">
    <property type="entry name" value="Asn_synthase"/>
</dbReference>
<feature type="domain" description="Asparagine synthetase" evidence="1">
    <location>
        <begin position="67"/>
        <end position="391"/>
    </location>
</feature>
<organism evidence="2 3">
    <name type="scientific">Candidatus Nitrosarchaeum limnium BG20</name>
    <dbReference type="NCBI Taxonomy" id="859192"/>
    <lineage>
        <taxon>Archaea</taxon>
        <taxon>Nitrososphaerota</taxon>
        <taxon>Nitrososphaeria</taxon>
        <taxon>Nitrosopumilales</taxon>
        <taxon>Nitrosopumilaceae</taxon>
        <taxon>Nitrosarchaeum</taxon>
    </lineage>
</organism>
<dbReference type="GO" id="GO:0004066">
    <property type="term" value="F:asparagine synthase (glutamine-hydrolyzing) activity"/>
    <property type="evidence" value="ECO:0007669"/>
    <property type="project" value="InterPro"/>
</dbReference>
<comment type="caution">
    <text evidence="2">The sequence shown here is derived from an EMBL/GenBank/DDBJ whole genome shotgun (WGS) entry which is preliminary data.</text>
</comment>
<evidence type="ECO:0000259" key="1">
    <source>
        <dbReference type="Pfam" id="PF00733"/>
    </source>
</evidence>
<dbReference type="RefSeq" id="WP_010193014.1">
    <property type="nucleotide sequence ID" value="NZ_AHJG01000207.1"/>
</dbReference>
<dbReference type="AlphaFoldDB" id="S2EKH8"/>
<evidence type="ECO:0000313" key="2">
    <source>
        <dbReference type="EMBL" id="EPA05157.1"/>
    </source>
</evidence>
<dbReference type="Proteomes" id="UP000014065">
    <property type="component" value="Unassembled WGS sequence"/>
</dbReference>
<dbReference type="EMBL" id="AHJG01000207">
    <property type="protein sequence ID" value="EPA05157.1"/>
    <property type="molecule type" value="Genomic_DNA"/>
</dbReference>
<accession>S2EKH8</accession>
<reference evidence="2 3" key="1">
    <citation type="journal article" date="2012" name="J. Bacteriol.">
        <title>Genome Sequence of "Candidatus Nitrosoarchaeum limnia" BG20, a Low-Salinity Ammonia-Oxidizing Archaeon from the San Francisco Bay Estuary.</title>
        <authorList>
            <person name="Mosier A.C."/>
            <person name="Allen E.E."/>
            <person name="Kim M."/>
            <person name="Ferriera S."/>
            <person name="Francis C.A."/>
        </authorList>
    </citation>
    <scope>NUCLEOTIDE SEQUENCE [LARGE SCALE GENOMIC DNA]</scope>
    <source>
        <strain evidence="2 3">BG20</strain>
    </source>
</reference>
<dbReference type="InterPro" id="IPR014729">
    <property type="entry name" value="Rossmann-like_a/b/a_fold"/>
</dbReference>
<dbReference type="InterPro" id="IPR051786">
    <property type="entry name" value="ASN_synthetase/amidase"/>
</dbReference>
<proteinExistence type="predicted"/>
<dbReference type="PANTHER" id="PTHR43284:SF1">
    <property type="entry name" value="ASPARAGINE SYNTHETASE"/>
    <property type="match status" value="1"/>
</dbReference>
<sequence length="406" mass="46888">MENSDPTLDALSLKSTLTLRYDSTQKPILQKLKWDDFTQKSQISTTIIENSIKKSILNSVGNSEPEKISISLSGGIDSSVVLLFLKHVFTNSKIKAITVKFSDSVDETSRAKDIANNFDVEQEILFIENYLEKLPQAINVSKLPFWDIHWYYVAEKAKKYSNYLASGDGGDELLGGYVFRYSKFLSLIRPNSTPMEKAQAYIQCHERDHVPDQESIFGSKSDFSWSDIYNILLPYFDNSLAPLEQVFLADYNGKLLYNFSILNTKIINSFGIKPIIPLLSNEMISHSIHMNAEEKYDKSQNIGKLPLRKILEKNDMLKFFDDQKLGFSVNTINLWNNYGHEICKHYLSDSRLVKDGWLDKNWILKHIDRKDLDVRYVNKFLGLLSFEIWYRMFVTGEFNPKTSLKN</sequence>
<name>S2EKH8_9ARCH</name>
<dbReference type="SUPFAM" id="SSF52402">
    <property type="entry name" value="Adenine nucleotide alpha hydrolases-like"/>
    <property type="match status" value="1"/>
</dbReference>
<dbReference type="Gene3D" id="3.40.50.620">
    <property type="entry name" value="HUPs"/>
    <property type="match status" value="1"/>
</dbReference>
<dbReference type="GO" id="GO:0006529">
    <property type="term" value="P:asparagine biosynthetic process"/>
    <property type="evidence" value="ECO:0007669"/>
    <property type="project" value="InterPro"/>
</dbReference>
<keyword evidence="3" id="KW-1185">Reference proteome</keyword>
<gene>
    <name evidence="2" type="ORF">BG20_I1670</name>
</gene>
<dbReference type="PANTHER" id="PTHR43284">
    <property type="entry name" value="ASPARAGINE SYNTHETASE (GLUTAMINE-HYDROLYZING)"/>
    <property type="match status" value="1"/>
</dbReference>
<evidence type="ECO:0000313" key="3">
    <source>
        <dbReference type="Proteomes" id="UP000014065"/>
    </source>
</evidence>
<protein>
    <submittedName>
        <fullName evidence="2">Asparagine synthase</fullName>
    </submittedName>
</protein>